<dbReference type="InterPro" id="IPR006533">
    <property type="entry name" value="T6SS_Vgr_RhsGE"/>
</dbReference>
<dbReference type="Pfam" id="PF10106">
    <property type="entry name" value="DUF2345"/>
    <property type="match status" value="1"/>
</dbReference>
<dbReference type="InterPro" id="IPR018769">
    <property type="entry name" value="VgrG2_DUF2345"/>
</dbReference>
<dbReference type="Gene3D" id="3.55.50.10">
    <property type="entry name" value="Baseplate protein-like domains"/>
    <property type="match status" value="1"/>
</dbReference>
<feature type="domain" description="Putative type VI secretion system Rhs element associated Vgr" evidence="3">
    <location>
        <begin position="603"/>
        <end position="713"/>
    </location>
</feature>
<dbReference type="EMBL" id="JAVRAA010000027">
    <property type="protein sequence ID" value="MDT0340784.1"/>
    <property type="molecule type" value="Genomic_DNA"/>
</dbReference>
<organism evidence="4">
    <name type="scientific">Herbaspirillum huttiense subsp. nephrolepidis</name>
    <dbReference type="NCBI Taxonomy" id="3075126"/>
    <lineage>
        <taxon>Bacteria</taxon>
        <taxon>Pseudomonadati</taxon>
        <taxon>Pseudomonadota</taxon>
        <taxon>Betaproteobacteria</taxon>
        <taxon>Burkholderiales</taxon>
        <taxon>Oxalobacteraceae</taxon>
        <taxon>Herbaspirillum</taxon>
    </lineage>
</organism>
<dbReference type="AlphaFoldDB" id="A0AAE4K9J1"/>
<name>A0AAE4K9J1_9BURK</name>
<dbReference type="InterPro" id="IPR037026">
    <property type="entry name" value="Vgr_OB-fold_dom_sf"/>
</dbReference>
<dbReference type="SUPFAM" id="SSF69255">
    <property type="entry name" value="gp5 N-terminal domain-like"/>
    <property type="match status" value="1"/>
</dbReference>
<evidence type="ECO:0000259" key="1">
    <source>
        <dbReference type="Pfam" id="PF04717"/>
    </source>
</evidence>
<dbReference type="Gene3D" id="2.30.110.50">
    <property type="match status" value="1"/>
</dbReference>
<sequence length="1060" mass="114509">MDTASQLLSRLLPFSAATRLYRLEIAGQPEDRFLVEAWAAAEALHAVGATELIVLSLDTEVSARSLLGCRATLETRLAEGGLRRSSGLIHEVARLGGDGGFCRYRLRMAPWPWLLSQATTSRVWQDKRLMEVVDEVFHEFAPHADWHWSSDALACLHHLPPRSYTVQYRQTHLDFISRLLAGEGLSWRIEEHAASPQGHRLVIFADSAARSAFPEDPTSAAHDGIRFQAAREQERQDGIQALSACRSLQAASYTLLSYDYQNKQAIAARIPTHHDFGGHTAPRLESYDSAGPVTDDNDAADRHARLMMEAAEARNKRWRGRSTVRSLRAGSRFTLRQGPLAGKEQEYAVLAVLSVGVNNLPADTQAALAELFGPLPVLLEDALHACLKAATVGEIQAPDRSLIDLAHRMGHANLFEAIRADIVWRPVLADGTGLERRPHAWARGSQSAIVVGHQGQTTPNGPDEICCDRLGRIRIRFHWQGRHGDAGATCWVRVGQRCAGPGMGMQFLPRIGQEVLVQFIENDLERPIVLGALYNGRGEGGVAPTPGGEVKFSAKTQVFQWASDTAIGGQGNLAGGNAPTWHGASADLDGHRNPAAQWGIRSKEFGGWGYNQLLFDDSDGRGRIQLKSTQAGSELNLGHLIHGADNYRGSFRGTGVELRTDAYGVIRAGRGLLFSSYRVEHHASHRDPAGDNMGQRAMARQAAQTRKTFDEAARTHRTAGMAEGLDALNKSIAAQAEIAQQDLPASSTPLIQVAAKEGLGVVAGQHLQMANGGSVSLIAGQDAQHVSGQHWRLRTQQAIGVLAGATTAGEKGIGLQMIAAQRDIDVQAQAGTLTVQARDQLQVVSANAGVTWAAARKITLATAGGASIVIDGGNITVLCPGELTVHAGQTLLDGPIRHLVQLPVLPRTAVDIKKLDLDLRTQDVPGPHGLALPNTPWRIVAAESGQQALAATDKQLHGHSDGQGKIILSEADQQALLSAYNAQPGQLWLVYLDHVQNIDIARHDPSWNDMQKHMHALNAMGYSDDYAQVAGRGLNTGTLDLARKETGKARGTPLLKQLKE</sequence>
<accession>A0AAE4K9J1</accession>
<gene>
    <name evidence="4" type="ORF">RJN63_28400</name>
</gene>
<dbReference type="Gene3D" id="2.40.50.230">
    <property type="entry name" value="Gp5 N-terminal domain"/>
    <property type="match status" value="1"/>
</dbReference>
<dbReference type="SUPFAM" id="SSF69279">
    <property type="entry name" value="Phage tail proteins"/>
    <property type="match status" value="2"/>
</dbReference>
<evidence type="ECO:0000259" key="2">
    <source>
        <dbReference type="Pfam" id="PF10106"/>
    </source>
</evidence>
<dbReference type="Pfam" id="PF04717">
    <property type="entry name" value="Phage_base_V"/>
    <property type="match status" value="1"/>
</dbReference>
<dbReference type="NCBIfam" id="TIGR01646">
    <property type="entry name" value="vgr_GE"/>
    <property type="match status" value="1"/>
</dbReference>
<feature type="domain" description="Gp5/Type VI secretion system Vgr protein OB-fold" evidence="1">
    <location>
        <begin position="468"/>
        <end position="534"/>
    </location>
</feature>
<evidence type="ECO:0000313" key="4">
    <source>
        <dbReference type="EMBL" id="MDT0340784.1"/>
    </source>
</evidence>
<dbReference type="Gene3D" id="4.10.220.110">
    <property type="match status" value="1"/>
</dbReference>
<protein>
    <submittedName>
        <fullName evidence="4">Type VI secretion system Vgr family protein</fullName>
    </submittedName>
</protein>
<proteinExistence type="predicted"/>
<reference evidence="4" key="1">
    <citation type="submission" date="2023-02" db="EMBL/GenBank/DDBJ databases">
        <title>Description of Herbaspirillum huttiense subsp. nephrolepsisexaltata and Herbaspirillum huttiense subsp. lycopersicon.</title>
        <authorList>
            <person name="Poudel M."/>
            <person name="Sharma A."/>
            <person name="Goss E."/>
            <person name="Tapia J.H."/>
            <person name="Harmon C.M."/>
            <person name="Jones J.B."/>
        </authorList>
    </citation>
    <scope>NUCLEOTIDE SEQUENCE</scope>
    <source>
        <strain evidence="4">NC40101</strain>
    </source>
</reference>
<dbReference type="Pfam" id="PF13296">
    <property type="entry name" value="T6SS_Vgr"/>
    <property type="match status" value="1"/>
</dbReference>
<dbReference type="InterPro" id="IPR028244">
    <property type="entry name" value="T6SS_Rhs_Vgr_dom"/>
</dbReference>
<dbReference type="RefSeq" id="WP_310839120.1">
    <property type="nucleotide sequence ID" value="NZ_JAVLSM010000028.1"/>
</dbReference>
<dbReference type="InterPro" id="IPR006531">
    <property type="entry name" value="Gp5/Vgr_OB"/>
</dbReference>
<feature type="domain" description="DUF2345" evidence="2">
    <location>
        <begin position="740"/>
        <end position="895"/>
    </location>
</feature>
<comment type="caution">
    <text evidence="4">The sequence shown here is derived from an EMBL/GenBank/DDBJ whole genome shotgun (WGS) entry which is preliminary data.</text>
</comment>
<evidence type="ECO:0000259" key="3">
    <source>
        <dbReference type="Pfam" id="PF13296"/>
    </source>
</evidence>
<dbReference type="Pfam" id="PF05954">
    <property type="entry name" value="Phage_GPD"/>
    <property type="match status" value="1"/>
</dbReference>